<evidence type="ECO:0000313" key="7">
    <source>
        <dbReference type="Ensembl" id="ENSRNOP00000111496.1"/>
    </source>
</evidence>
<name>A0ABK0M6Z3_RAT</name>
<dbReference type="Proteomes" id="UP000002494">
    <property type="component" value="Chromosome 1"/>
</dbReference>
<dbReference type="Pfam" id="PF18697">
    <property type="entry name" value="MLVIN_C"/>
    <property type="match status" value="1"/>
</dbReference>
<organism evidence="7 8">
    <name type="scientific">Rattus norvegicus</name>
    <name type="common">Rat</name>
    <dbReference type="NCBI Taxonomy" id="10116"/>
    <lineage>
        <taxon>Eukaryota</taxon>
        <taxon>Metazoa</taxon>
        <taxon>Chordata</taxon>
        <taxon>Craniata</taxon>
        <taxon>Vertebrata</taxon>
        <taxon>Euteleostomi</taxon>
        <taxon>Mammalia</taxon>
        <taxon>Eutheria</taxon>
        <taxon>Euarchontoglires</taxon>
        <taxon>Glires</taxon>
        <taxon>Rodentia</taxon>
        <taxon>Myomorpha</taxon>
        <taxon>Muroidea</taxon>
        <taxon>Muridae</taxon>
        <taxon>Murinae</taxon>
        <taxon>Rattus</taxon>
    </lineage>
</organism>
<evidence type="ECO:0000259" key="6">
    <source>
        <dbReference type="Pfam" id="PF18697"/>
    </source>
</evidence>
<evidence type="ECO:0000256" key="2">
    <source>
        <dbReference type="ARBA" id="ARBA00022695"/>
    </source>
</evidence>
<dbReference type="Gene3D" id="2.30.30.850">
    <property type="match status" value="1"/>
</dbReference>
<keyword evidence="4" id="KW-0255">Endonuclease</keyword>
<evidence type="ECO:0000256" key="4">
    <source>
        <dbReference type="ARBA" id="ARBA00022759"/>
    </source>
</evidence>
<feature type="domain" description="Murine leukemia virus integrase C-terminal" evidence="6">
    <location>
        <begin position="48"/>
        <end position="87"/>
    </location>
</feature>
<evidence type="ECO:0000256" key="1">
    <source>
        <dbReference type="ARBA" id="ARBA00022679"/>
    </source>
</evidence>
<proteinExistence type="predicted"/>
<keyword evidence="1" id="KW-0808">Transferase</keyword>
<reference evidence="7" key="1">
    <citation type="submission" date="2024-01" db="EMBL/GenBank/DDBJ databases">
        <title>GRCr8: a new rat reference genome assembly contstructed from accurate long reads and long range scaffolding.</title>
        <authorList>
            <person name="Doris P.A."/>
            <person name="Kalbfleisch T."/>
            <person name="Li K."/>
            <person name="Howe K."/>
            <person name="Wood J."/>
        </authorList>
    </citation>
    <scope>NUCLEOTIDE SEQUENCE [LARGE SCALE GENOMIC DNA]</scope>
    <source>
        <strain evidence="7">Brown Norway</strain>
    </source>
</reference>
<dbReference type="InterPro" id="IPR040643">
    <property type="entry name" value="MLVIN_C"/>
</dbReference>
<accession>A0ABK0M6Z3</accession>
<dbReference type="Ensembl" id="ENSRNOT00000163795.1">
    <property type="protein sequence ID" value="ENSRNOP00000111496.1"/>
    <property type="gene ID" value="ENSRNOG00000081138.1"/>
</dbReference>
<reference evidence="7" key="3">
    <citation type="submission" date="2025-09" db="UniProtKB">
        <authorList>
            <consortium name="Ensembl"/>
        </authorList>
    </citation>
    <scope>IDENTIFICATION</scope>
    <source>
        <strain evidence="7">Brown Norway</strain>
    </source>
</reference>
<sequence>MDYGPPGSAGYCPSLRAHLQALQIVQRDVWRPLAAAYQDELEHPVVPHPFQIGDTVWVRRHQTKNLEPRWKGPYTVLLTTPTALKEIGSSANRSAAAAQCTVKTFMIIPAVQLSTVSRLTQSAAETASRASASAPVSKISGETRRSSLCLSQGSKDQQGLTSASVLPQLSQLTSLCQSARVQGSGKKLRHTTTSFFCCVSPYGVLTSGAQLWRGR</sequence>
<evidence type="ECO:0000256" key="3">
    <source>
        <dbReference type="ARBA" id="ARBA00022722"/>
    </source>
</evidence>
<keyword evidence="2" id="KW-0548">Nucleotidyltransferase</keyword>
<evidence type="ECO:0000256" key="5">
    <source>
        <dbReference type="ARBA" id="ARBA00022801"/>
    </source>
</evidence>
<reference evidence="7" key="2">
    <citation type="submission" date="2025-08" db="UniProtKB">
        <authorList>
            <consortium name="Ensembl"/>
        </authorList>
    </citation>
    <scope>IDENTIFICATION</scope>
    <source>
        <strain evidence="7">Brown Norway</strain>
    </source>
</reference>
<keyword evidence="8" id="KW-1185">Reference proteome</keyword>
<dbReference type="GeneTree" id="ENSGT01140000286587"/>
<protein>
    <recommendedName>
        <fullName evidence="6">Murine leukemia virus integrase C-terminal domain-containing protein</fullName>
    </recommendedName>
</protein>
<keyword evidence="5" id="KW-0378">Hydrolase</keyword>
<evidence type="ECO:0000313" key="8">
    <source>
        <dbReference type="Proteomes" id="UP000002494"/>
    </source>
</evidence>
<keyword evidence="3" id="KW-0540">Nuclease</keyword>